<dbReference type="Pfam" id="PF00296">
    <property type="entry name" value="Bac_luciferase"/>
    <property type="match status" value="1"/>
</dbReference>
<comment type="caution">
    <text evidence="2">The sequence shown here is derived from an EMBL/GenBank/DDBJ whole genome shotgun (WGS) entry which is preliminary data.</text>
</comment>
<dbReference type="PANTHER" id="PTHR30137">
    <property type="entry name" value="LUCIFERASE-LIKE MONOOXYGENASE"/>
    <property type="match status" value="1"/>
</dbReference>
<dbReference type="InterPro" id="IPR036661">
    <property type="entry name" value="Luciferase-like_sf"/>
</dbReference>
<proteinExistence type="predicted"/>
<dbReference type="Gene3D" id="3.20.20.30">
    <property type="entry name" value="Luciferase-like domain"/>
    <property type="match status" value="2"/>
</dbReference>
<evidence type="ECO:0000313" key="3">
    <source>
        <dbReference type="Proteomes" id="UP000284333"/>
    </source>
</evidence>
<reference evidence="2 3" key="1">
    <citation type="submission" date="2018-11" db="EMBL/GenBank/DDBJ databases">
        <title>Rhodococcus spongicola sp. nov. and Rhodococcus xishaensis sp. nov. from marine sponges.</title>
        <authorList>
            <person name="Li L."/>
            <person name="Lin H.W."/>
        </authorList>
    </citation>
    <scope>NUCLEOTIDE SEQUENCE [LARGE SCALE GENOMIC DNA]</scope>
    <source>
        <strain evidence="2 3">LHW50502</strain>
    </source>
</reference>
<dbReference type="OrthoDB" id="4760590at2"/>
<name>A0A3S3ZR02_9NOCA</name>
<dbReference type="InterPro" id="IPR011251">
    <property type="entry name" value="Luciferase-like_dom"/>
</dbReference>
<dbReference type="InterPro" id="IPR019922">
    <property type="entry name" value="Lucif-like_OxRdatse_MSMEG_4141"/>
</dbReference>
<dbReference type="InterPro" id="IPR050766">
    <property type="entry name" value="Bact_Lucif_Oxidored"/>
</dbReference>
<dbReference type="SUPFAM" id="SSF51679">
    <property type="entry name" value="Bacterial luciferase-like"/>
    <property type="match status" value="1"/>
</dbReference>
<organism evidence="2 3">
    <name type="scientific">Rhodococcus spongiicola</name>
    <dbReference type="NCBI Taxonomy" id="2487352"/>
    <lineage>
        <taxon>Bacteria</taxon>
        <taxon>Bacillati</taxon>
        <taxon>Actinomycetota</taxon>
        <taxon>Actinomycetes</taxon>
        <taxon>Mycobacteriales</taxon>
        <taxon>Nocardiaceae</taxon>
        <taxon>Rhodococcus</taxon>
    </lineage>
</organism>
<dbReference type="GO" id="GO:0016705">
    <property type="term" value="F:oxidoreductase activity, acting on paired donors, with incorporation or reduction of molecular oxygen"/>
    <property type="evidence" value="ECO:0007669"/>
    <property type="project" value="InterPro"/>
</dbReference>
<evidence type="ECO:0000259" key="1">
    <source>
        <dbReference type="Pfam" id="PF00296"/>
    </source>
</evidence>
<feature type="domain" description="Luciferase-like" evidence="1">
    <location>
        <begin position="39"/>
        <end position="272"/>
    </location>
</feature>
<dbReference type="RefSeq" id="WP_127945355.1">
    <property type="nucleotide sequence ID" value="NZ_RKLN01000001.1"/>
</dbReference>
<dbReference type="AlphaFoldDB" id="A0A3S3ZR02"/>
<sequence>MAEVTHDTATHDTVTHDTKGTPSYGKFGVWRHALGLRPEVGAEIERLGYGAIWAGGSPPADLQVIEDLIAGTESITVATGIVNIFSAPADEIAKSYHRIESRHPGRFVLGIGVGHPEVPGMGAEKPYDALVRYLDVLDDAGVPKERLVLAALGPKVLRLAAERSAGAHPYLTPPEHTRQAREVLGPGVLLAPEHKVVLSTDTDAARAVGREAVENPYLHLRNYRRNLERLGFPTAELDGGGSDRLIDALVAHGDAETVASRLTAHLDAGADHVSVQVLPMAGDPIPALRELATALELART</sequence>
<dbReference type="EMBL" id="RKLN01000001">
    <property type="protein sequence ID" value="RVW06291.1"/>
    <property type="molecule type" value="Genomic_DNA"/>
</dbReference>
<gene>
    <name evidence="2" type="ORF">EF834_02250</name>
</gene>
<dbReference type="GO" id="GO:0005829">
    <property type="term" value="C:cytosol"/>
    <property type="evidence" value="ECO:0007669"/>
    <property type="project" value="TreeGrafter"/>
</dbReference>
<protein>
    <submittedName>
        <fullName evidence="2">LLM class F420-dependent oxidoreductase</fullName>
    </submittedName>
</protein>
<evidence type="ECO:0000313" key="2">
    <source>
        <dbReference type="EMBL" id="RVW06291.1"/>
    </source>
</evidence>
<accession>A0A3S3ZR02</accession>
<keyword evidence="3" id="KW-1185">Reference proteome</keyword>
<dbReference type="PANTHER" id="PTHR30137:SF18">
    <property type="entry name" value="CONSERVED PROTEIN"/>
    <property type="match status" value="1"/>
</dbReference>
<dbReference type="NCBIfam" id="TIGR03620">
    <property type="entry name" value="F420_MSMEG_4141"/>
    <property type="match status" value="1"/>
</dbReference>
<dbReference type="Proteomes" id="UP000284333">
    <property type="component" value="Unassembled WGS sequence"/>
</dbReference>